<keyword evidence="1" id="KW-0175">Coiled coil</keyword>
<dbReference type="AlphaFoldDB" id="A0A8S1JRM3"/>
<gene>
    <name evidence="2" type="ORF">PPRIM_AZ9-3.1.T0060351</name>
</gene>
<dbReference type="Proteomes" id="UP000688137">
    <property type="component" value="Unassembled WGS sequence"/>
</dbReference>
<dbReference type="EMBL" id="CAJJDM010000003">
    <property type="protein sequence ID" value="CAD8044269.1"/>
    <property type="molecule type" value="Genomic_DNA"/>
</dbReference>
<sequence>MIHSHFMNKSNLTYKAIYEDQVQTIQNQDQELINKSEQILFLKNKLSELESKLVDTQGILLNLSTRLCTQISTEMNEIITDQYVRERKSKSFFSFQKPTKNNRQFIKYLKKQNK</sequence>
<evidence type="ECO:0000256" key="1">
    <source>
        <dbReference type="SAM" id="Coils"/>
    </source>
</evidence>
<keyword evidence="3" id="KW-1185">Reference proteome</keyword>
<evidence type="ECO:0000313" key="3">
    <source>
        <dbReference type="Proteomes" id="UP000688137"/>
    </source>
</evidence>
<evidence type="ECO:0000313" key="2">
    <source>
        <dbReference type="EMBL" id="CAD8044269.1"/>
    </source>
</evidence>
<name>A0A8S1JRM3_PARPR</name>
<comment type="caution">
    <text evidence="2">The sequence shown here is derived from an EMBL/GenBank/DDBJ whole genome shotgun (WGS) entry which is preliminary data.</text>
</comment>
<protein>
    <submittedName>
        <fullName evidence="2">Uncharacterized protein</fullName>
    </submittedName>
</protein>
<accession>A0A8S1JRM3</accession>
<dbReference type="OMA" id="MIHTPLM"/>
<feature type="coiled-coil region" evidence="1">
    <location>
        <begin position="25"/>
        <end position="52"/>
    </location>
</feature>
<reference evidence="2" key="1">
    <citation type="submission" date="2021-01" db="EMBL/GenBank/DDBJ databases">
        <authorList>
            <consortium name="Genoscope - CEA"/>
            <person name="William W."/>
        </authorList>
    </citation>
    <scope>NUCLEOTIDE SEQUENCE</scope>
</reference>
<organism evidence="2 3">
    <name type="scientific">Paramecium primaurelia</name>
    <dbReference type="NCBI Taxonomy" id="5886"/>
    <lineage>
        <taxon>Eukaryota</taxon>
        <taxon>Sar</taxon>
        <taxon>Alveolata</taxon>
        <taxon>Ciliophora</taxon>
        <taxon>Intramacronucleata</taxon>
        <taxon>Oligohymenophorea</taxon>
        <taxon>Peniculida</taxon>
        <taxon>Parameciidae</taxon>
        <taxon>Paramecium</taxon>
    </lineage>
</organism>
<proteinExistence type="predicted"/>